<dbReference type="CDD" id="cd03784">
    <property type="entry name" value="GT1_Gtf-like"/>
    <property type="match status" value="1"/>
</dbReference>
<keyword evidence="3 4" id="KW-0808">Transferase</keyword>
<evidence type="ECO:0000256" key="5">
    <source>
        <dbReference type="RuleBase" id="RU362057"/>
    </source>
</evidence>
<reference evidence="6 7" key="1">
    <citation type="submission" date="2024-01" db="EMBL/GenBank/DDBJ databases">
        <title>The genomes of 5 underutilized Papilionoideae crops provide insights into root nodulation and disease resistance.</title>
        <authorList>
            <person name="Yuan L."/>
        </authorList>
    </citation>
    <scope>NUCLEOTIDE SEQUENCE [LARGE SCALE GENOMIC DNA]</scope>
    <source>
        <strain evidence="6">LY-2023</strain>
        <tissue evidence="6">Leaf</tissue>
    </source>
</reference>
<accession>A0AAN9IFS2</accession>
<dbReference type="InterPro" id="IPR035595">
    <property type="entry name" value="UDP_glycos_trans_CS"/>
</dbReference>
<evidence type="ECO:0000313" key="7">
    <source>
        <dbReference type="Proteomes" id="UP001359559"/>
    </source>
</evidence>
<dbReference type="FunFam" id="3.40.50.2000:FF:000020">
    <property type="entry name" value="Glycosyltransferase"/>
    <property type="match status" value="1"/>
</dbReference>
<dbReference type="EC" id="2.4.1.-" evidence="5"/>
<evidence type="ECO:0000256" key="1">
    <source>
        <dbReference type="ARBA" id="ARBA00009995"/>
    </source>
</evidence>
<dbReference type="Pfam" id="PF00201">
    <property type="entry name" value="UDPGT"/>
    <property type="match status" value="1"/>
</dbReference>
<keyword evidence="2 4" id="KW-0328">Glycosyltransferase</keyword>
<dbReference type="Gene3D" id="3.40.50.2000">
    <property type="entry name" value="Glycogen Phosphorylase B"/>
    <property type="match status" value="2"/>
</dbReference>
<dbReference type="GO" id="GO:0035251">
    <property type="term" value="F:UDP-glucosyltransferase activity"/>
    <property type="evidence" value="ECO:0007669"/>
    <property type="project" value="InterPro"/>
</dbReference>
<dbReference type="EMBL" id="JAYKXN010000007">
    <property type="protein sequence ID" value="KAK7270911.1"/>
    <property type="molecule type" value="Genomic_DNA"/>
</dbReference>
<dbReference type="InterPro" id="IPR002213">
    <property type="entry name" value="UDP_glucos_trans"/>
</dbReference>
<dbReference type="PANTHER" id="PTHR48048:SF30">
    <property type="entry name" value="GLYCOSYLTRANSFERASE"/>
    <property type="match status" value="1"/>
</dbReference>
<evidence type="ECO:0000256" key="3">
    <source>
        <dbReference type="ARBA" id="ARBA00022679"/>
    </source>
</evidence>
<protein>
    <recommendedName>
        <fullName evidence="5">Glycosyltransferase</fullName>
        <ecNumber evidence="5">2.4.1.-</ecNumber>
    </recommendedName>
</protein>
<comment type="similarity">
    <text evidence="1 4">Belongs to the UDP-glycosyltransferase family.</text>
</comment>
<evidence type="ECO:0000256" key="4">
    <source>
        <dbReference type="RuleBase" id="RU003718"/>
    </source>
</evidence>
<comment type="caution">
    <text evidence="6">The sequence shown here is derived from an EMBL/GenBank/DDBJ whole genome shotgun (WGS) entry which is preliminary data.</text>
</comment>
<dbReference type="AlphaFoldDB" id="A0AAN9IFS2"/>
<proteinExistence type="inferred from homology"/>
<name>A0AAN9IFS2_CLITE</name>
<keyword evidence="7" id="KW-1185">Reference proteome</keyword>
<dbReference type="Proteomes" id="UP001359559">
    <property type="component" value="Unassembled WGS sequence"/>
</dbReference>
<evidence type="ECO:0000313" key="6">
    <source>
        <dbReference type="EMBL" id="KAK7270911.1"/>
    </source>
</evidence>
<gene>
    <name evidence="6" type="ORF">RJT34_26428</name>
</gene>
<dbReference type="SUPFAM" id="SSF53756">
    <property type="entry name" value="UDP-Glycosyltransferase/glycogen phosphorylase"/>
    <property type="match status" value="1"/>
</dbReference>
<dbReference type="PANTHER" id="PTHR48048">
    <property type="entry name" value="GLYCOSYLTRANSFERASE"/>
    <property type="match status" value="1"/>
</dbReference>
<organism evidence="6 7">
    <name type="scientific">Clitoria ternatea</name>
    <name type="common">Butterfly pea</name>
    <dbReference type="NCBI Taxonomy" id="43366"/>
    <lineage>
        <taxon>Eukaryota</taxon>
        <taxon>Viridiplantae</taxon>
        <taxon>Streptophyta</taxon>
        <taxon>Embryophyta</taxon>
        <taxon>Tracheophyta</taxon>
        <taxon>Spermatophyta</taxon>
        <taxon>Magnoliopsida</taxon>
        <taxon>eudicotyledons</taxon>
        <taxon>Gunneridae</taxon>
        <taxon>Pentapetalae</taxon>
        <taxon>rosids</taxon>
        <taxon>fabids</taxon>
        <taxon>Fabales</taxon>
        <taxon>Fabaceae</taxon>
        <taxon>Papilionoideae</taxon>
        <taxon>50 kb inversion clade</taxon>
        <taxon>NPAAA clade</taxon>
        <taxon>indigoferoid/millettioid clade</taxon>
        <taxon>Phaseoleae</taxon>
        <taxon>Clitoria</taxon>
    </lineage>
</organism>
<sequence>MKDTIVLYPAMGTGHLVPMVEFGKLISSHHHTTLSVKILLPSTPNTSILQYITAVRTAAPSITFQYLSPSQHLLRSLQSLISKSSKPKALILDFFNHSAVDVTKTLNIPTYYYFPNSASCVNLFLYLATIHHNTKKGYSDYNDMLRRIPGLPPLSHEDMPDPLLDRRSRGYESFVNISTKVRKTNGIIVNTFDKLEEQAFLALRNGACVPEARKPKVFCIGPLVSNGEGGHEYDDSGLMSWLNSQPSRSVVYLSFGSYGRFSNTQIREIAVGLEKSGQRFLWVLKDPSAYERRELSLEELLPQGFLERTEERGMVVSNWAPQVKVLSHDSVGGFVTHCGWNSVLEAIYWGVPMVAWPLYAEQRLNKVVMVEKMKVALALKKNEDGFVRASELEIRVRELMDSGRGRGKEVRERVLGARNDAVDALSGGGSSRVALNEFVELLVQ</sequence>
<evidence type="ECO:0000256" key="2">
    <source>
        <dbReference type="ARBA" id="ARBA00022676"/>
    </source>
</evidence>
<dbReference type="PROSITE" id="PS00375">
    <property type="entry name" value="UDPGT"/>
    <property type="match status" value="1"/>
</dbReference>
<dbReference type="InterPro" id="IPR050481">
    <property type="entry name" value="UDP-glycosyltransf_plant"/>
</dbReference>